<evidence type="ECO:0000256" key="6">
    <source>
        <dbReference type="SAM" id="Phobius"/>
    </source>
</evidence>
<feature type="transmembrane region" description="Helical" evidence="6">
    <location>
        <begin position="128"/>
        <end position="153"/>
    </location>
</feature>
<dbReference type="GO" id="GO:0016020">
    <property type="term" value="C:membrane"/>
    <property type="evidence" value="ECO:0007669"/>
    <property type="project" value="UniProtKB-SubCell"/>
</dbReference>
<keyword evidence="5 6" id="KW-0472">Membrane</keyword>
<organism evidence="7 8">
    <name type="scientific">Trichobilharzia regenti</name>
    <name type="common">Nasal bird schistosome</name>
    <dbReference type="NCBI Taxonomy" id="157069"/>
    <lineage>
        <taxon>Eukaryota</taxon>
        <taxon>Metazoa</taxon>
        <taxon>Spiralia</taxon>
        <taxon>Lophotrochozoa</taxon>
        <taxon>Platyhelminthes</taxon>
        <taxon>Trematoda</taxon>
        <taxon>Digenea</taxon>
        <taxon>Strigeidida</taxon>
        <taxon>Schistosomatoidea</taxon>
        <taxon>Schistosomatidae</taxon>
        <taxon>Trichobilharzia</taxon>
    </lineage>
</organism>
<dbReference type="InterPro" id="IPR052983">
    <property type="entry name" value="MFS_Riboflavin_Transporter"/>
</dbReference>
<sequence length="245" mass="27362">MSEKKQKNKSGVQEAVKDQINVPPKRIFRKIDFYLLWIIMFLIIIPITVITSAYKLFGQKYISDDQYLSMVASVSAIFNAGGRIMWGAIVDRVSFKLPMCIVLLLWALILFTFPHIGSAPPLALKALYAIWVWLLFLVLSGMFVIMPGGTGLIFGPKYFPTNYGIVFTGFTVGSIVCAVVTMFISSPNIYLLNFSACGGVCLLAFLFAIFLQDKKMNKKIDCYCCTNACQKLRVNPSDGEEVQTV</sequence>
<feature type="transmembrane region" description="Helical" evidence="6">
    <location>
        <begin position="165"/>
        <end position="184"/>
    </location>
</feature>
<proteinExistence type="predicted"/>
<keyword evidence="3 6" id="KW-0812">Transmembrane</keyword>
<evidence type="ECO:0000256" key="2">
    <source>
        <dbReference type="ARBA" id="ARBA00022448"/>
    </source>
</evidence>
<dbReference type="SUPFAM" id="SSF103473">
    <property type="entry name" value="MFS general substrate transporter"/>
    <property type="match status" value="1"/>
</dbReference>
<dbReference type="InterPro" id="IPR036259">
    <property type="entry name" value="MFS_trans_sf"/>
</dbReference>
<comment type="subcellular location">
    <subcellularLocation>
        <location evidence="1">Membrane</location>
        <topology evidence="1">Multi-pass membrane protein</topology>
    </subcellularLocation>
</comment>
<evidence type="ECO:0000313" key="8">
    <source>
        <dbReference type="WBParaSite" id="TREG1_13180.1"/>
    </source>
</evidence>
<dbReference type="WBParaSite" id="TREG1_13180.1">
    <property type="protein sequence ID" value="TREG1_13180.1"/>
    <property type="gene ID" value="TREG1_13180"/>
</dbReference>
<evidence type="ECO:0000256" key="3">
    <source>
        <dbReference type="ARBA" id="ARBA00022692"/>
    </source>
</evidence>
<dbReference type="InterPro" id="IPR011701">
    <property type="entry name" value="MFS"/>
</dbReference>
<evidence type="ECO:0000256" key="4">
    <source>
        <dbReference type="ARBA" id="ARBA00022989"/>
    </source>
</evidence>
<protein>
    <recommendedName>
        <fullName evidence="9">Oxalate:formate antiporter</fullName>
    </recommendedName>
</protein>
<evidence type="ECO:0008006" key="9">
    <source>
        <dbReference type="Google" id="ProtNLM"/>
    </source>
</evidence>
<evidence type="ECO:0000313" key="7">
    <source>
        <dbReference type="Proteomes" id="UP000050795"/>
    </source>
</evidence>
<feature type="transmembrane region" description="Helical" evidence="6">
    <location>
        <begin position="33"/>
        <end position="54"/>
    </location>
</feature>
<keyword evidence="2" id="KW-0813">Transport</keyword>
<accession>A0AA85J5M5</accession>
<dbReference type="Proteomes" id="UP000050795">
    <property type="component" value="Unassembled WGS sequence"/>
</dbReference>
<evidence type="ECO:0000256" key="1">
    <source>
        <dbReference type="ARBA" id="ARBA00004141"/>
    </source>
</evidence>
<feature type="transmembrane region" description="Helical" evidence="6">
    <location>
        <begin position="66"/>
        <end position="85"/>
    </location>
</feature>
<dbReference type="AlphaFoldDB" id="A0AA85J5M5"/>
<reference evidence="7" key="1">
    <citation type="submission" date="2022-06" db="EMBL/GenBank/DDBJ databases">
        <authorList>
            <person name="Berger JAMES D."/>
            <person name="Berger JAMES D."/>
        </authorList>
    </citation>
    <scope>NUCLEOTIDE SEQUENCE [LARGE SCALE GENOMIC DNA]</scope>
</reference>
<dbReference type="PANTHER" id="PTHR43385">
    <property type="entry name" value="RIBOFLAVIN TRANSPORTER RIBJ"/>
    <property type="match status" value="1"/>
</dbReference>
<name>A0AA85J5M5_TRIRE</name>
<reference evidence="8" key="2">
    <citation type="submission" date="2023-11" db="UniProtKB">
        <authorList>
            <consortium name="WormBaseParasite"/>
        </authorList>
    </citation>
    <scope>IDENTIFICATION</scope>
</reference>
<keyword evidence="7" id="KW-1185">Reference proteome</keyword>
<dbReference type="Pfam" id="PF07690">
    <property type="entry name" value="MFS_1"/>
    <property type="match status" value="1"/>
</dbReference>
<dbReference type="GO" id="GO:0022857">
    <property type="term" value="F:transmembrane transporter activity"/>
    <property type="evidence" value="ECO:0007669"/>
    <property type="project" value="InterPro"/>
</dbReference>
<keyword evidence="4 6" id="KW-1133">Transmembrane helix</keyword>
<feature type="transmembrane region" description="Helical" evidence="6">
    <location>
        <begin position="190"/>
        <end position="211"/>
    </location>
</feature>
<dbReference type="Gene3D" id="1.20.1250.20">
    <property type="entry name" value="MFS general substrate transporter like domains"/>
    <property type="match status" value="1"/>
</dbReference>
<dbReference type="PANTHER" id="PTHR43385:SF1">
    <property type="entry name" value="RIBOFLAVIN TRANSPORTER RIBJ"/>
    <property type="match status" value="1"/>
</dbReference>
<feature type="transmembrane region" description="Helical" evidence="6">
    <location>
        <begin position="97"/>
        <end position="116"/>
    </location>
</feature>
<evidence type="ECO:0000256" key="5">
    <source>
        <dbReference type="ARBA" id="ARBA00023136"/>
    </source>
</evidence>